<keyword evidence="3 6" id="KW-0187">Copper transport</keyword>
<dbReference type="Pfam" id="PF04145">
    <property type="entry name" value="Ctr"/>
    <property type="match status" value="2"/>
</dbReference>
<evidence type="ECO:0000256" key="3">
    <source>
        <dbReference type="ARBA" id="ARBA00022796"/>
    </source>
</evidence>
<evidence type="ECO:0000256" key="7">
    <source>
        <dbReference type="SAM" id="MobiDB-lite"/>
    </source>
</evidence>
<dbReference type="GO" id="GO:0005375">
    <property type="term" value="F:copper ion transmembrane transporter activity"/>
    <property type="evidence" value="ECO:0007669"/>
    <property type="project" value="UniProtKB-UniRule"/>
</dbReference>
<evidence type="ECO:0000313" key="9">
    <source>
        <dbReference type="Proteomes" id="UP000834106"/>
    </source>
</evidence>
<keyword evidence="4 6" id="KW-1133">Transmembrane helix</keyword>
<dbReference type="Proteomes" id="UP000834106">
    <property type="component" value="Chromosome 16"/>
</dbReference>
<evidence type="ECO:0000256" key="6">
    <source>
        <dbReference type="RuleBase" id="RU367022"/>
    </source>
</evidence>
<dbReference type="PANTHER" id="PTHR12483:SF24">
    <property type="entry name" value="COPPER TRANSPORTER 2-RELATED"/>
    <property type="match status" value="1"/>
</dbReference>
<feature type="transmembrane region" description="Helical" evidence="6">
    <location>
        <begin position="131"/>
        <end position="152"/>
    </location>
</feature>
<comment type="similarity">
    <text evidence="1 6">Belongs to the copper transporter (Ctr) (TC 1.A.56) family. SLC31A subfamily.</text>
</comment>
<keyword evidence="6" id="KW-0813">Transport</keyword>
<keyword evidence="6" id="KW-0406">Ion transport</keyword>
<keyword evidence="2 6" id="KW-0812">Transmembrane</keyword>
<dbReference type="AlphaFoldDB" id="A0AAD1ZZN8"/>
<feature type="transmembrane region" description="Helical" evidence="6">
    <location>
        <begin position="158"/>
        <end position="177"/>
    </location>
</feature>
<evidence type="ECO:0000256" key="4">
    <source>
        <dbReference type="ARBA" id="ARBA00022989"/>
    </source>
</evidence>
<evidence type="ECO:0000256" key="1">
    <source>
        <dbReference type="ARBA" id="ARBA00006921"/>
    </source>
</evidence>
<keyword evidence="5 6" id="KW-0472">Membrane</keyword>
<protein>
    <recommendedName>
        <fullName evidence="6">Copper transport protein</fullName>
    </recommendedName>
</protein>
<dbReference type="GO" id="GO:0005886">
    <property type="term" value="C:plasma membrane"/>
    <property type="evidence" value="ECO:0007669"/>
    <property type="project" value="TreeGrafter"/>
</dbReference>
<keyword evidence="9" id="KW-1185">Reference proteome</keyword>
<evidence type="ECO:0000313" key="8">
    <source>
        <dbReference type="EMBL" id="CAI9778742.1"/>
    </source>
</evidence>
<reference evidence="8" key="1">
    <citation type="submission" date="2023-05" db="EMBL/GenBank/DDBJ databases">
        <authorList>
            <person name="Huff M."/>
        </authorList>
    </citation>
    <scope>NUCLEOTIDE SEQUENCE</scope>
</reference>
<evidence type="ECO:0000256" key="2">
    <source>
        <dbReference type="ARBA" id="ARBA00022692"/>
    </source>
</evidence>
<accession>A0AAD1ZZN8</accession>
<feature type="compositionally biased region" description="Polar residues" evidence="7">
    <location>
        <begin position="9"/>
        <end position="22"/>
    </location>
</feature>
<organism evidence="8 9">
    <name type="scientific">Fraxinus pennsylvanica</name>
    <dbReference type="NCBI Taxonomy" id="56036"/>
    <lineage>
        <taxon>Eukaryota</taxon>
        <taxon>Viridiplantae</taxon>
        <taxon>Streptophyta</taxon>
        <taxon>Embryophyta</taxon>
        <taxon>Tracheophyta</taxon>
        <taxon>Spermatophyta</taxon>
        <taxon>Magnoliopsida</taxon>
        <taxon>eudicotyledons</taxon>
        <taxon>Gunneridae</taxon>
        <taxon>Pentapetalae</taxon>
        <taxon>asterids</taxon>
        <taxon>lamiids</taxon>
        <taxon>Lamiales</taxon>
        <taxon>Oleaceae</taxon>
        <taxon>Oleeae</taxon>
        <taxon>Fraxinus</taxon>
    </lineage>
</organism>
<evidence type="ECO:0000256" key="5">
    <source>
        <dbReference type="ARBA" id="ARBA00023136"/>
    </source>
</evidence>
<name>A0AAD1ZZN8_9LAMI</name>
<proteinExistence type="inferred from homology"/>
<comment type="subcellular location">
    <subcellularLocation>
        <location evidence="6">Membrane</location>
        <topology evidence="6">Multi-pass membrane protein</topology>
    </subcellularLocation>
</comment>
<dbReference type="EMBL" id="OU503051">
    <property type="protein sequence ID" value="CAI9778742.1"/>
    <property type="molecule type" value="Genomic_DNA"/>
</dbReference>
<dbReference type="InterPro" id="IPR007274">
    <property type="entry name" value="Cop_transporter"/>
</dbReference>
<keyword evidence="6" id="KW-0186">Copper</keyword>
<dbReference type="PANTHER" id="PTHR12483">
    <property type="entry name" value="SOLUTE CARRIER FAMILY 31 COPPER TRANSPORTERS"/>
    <property type="match status" value="1"/>
</dbReference>
<sequence>MVTAEPFLSTDSLNHTNCNPKPNSAPPLALSNRHTAEMNEGGNMNGMGGGHMNGMDGGMGMAPPPGVFNPRHMMMHMTFFWGKNTEILFSGWPGNNNSGMYALALVVVFLLAVIVEWLSHCNYIKESSNRIVAGLLQTLMYAIRVGLAYMVMLAVMSFNAGVFLVAIAGHTVGFFIFGSRVFKKPLPQAGYVKASDLPPMSC</sequence>
<feature type="region of interest" description="Disordered" evidence="7">
    <location>
        <begin position="1"/>
        <end position="30"/>
    </location>
</feature>
<feature type="transmembrane region" description="Helical" evidence="6">
    <location>
        <begin position="99"/>
        <end position="119"/>
    </location>
</feature>
<gene>
    <name evidence="8" type="ORF">FPE_LOCUS26172</name>
</gene>